<evidence type="ECO:0000313" key="7">
    <source>
        <dbReference type="EMBL" id="NWK09442.1"/>
    </source>
</evidence>
<dbReference type="Proteomes" id="UP000520052">
    <property type="component" value="Unassembled WGS sequence"/>
</dbReference>
<dbReference type="AlphaFoldDB" id="A0A7K4P5C3"/>
<evidence type="ECO:0008006" key="17">
    <source>
        <dbReference type="Google" id="ProtNLM"/>
    </source>
</evidence>
<dbReference type="EMBL" id="JACATJ010000011">
    <property type="protein sequence ID" value="NWK09442.1"/>
    <property type="molecule type" value="Genomic_DNA"/>
</dbReference>
<dbReference type="PANTHER" id="PTHR12150:SF13">
    <property type="entry name" value="METHYLTRANSFERASE C9ORF114-RELATED"/>
    <property type="match status" value="1"/>
</dbReference>
<dbReference type="Proteomes" id="UP000535457">
    <property type="component" value="Unassembled WGS sequence"/>
</dbReference>
<dbReference type="Proteomes" id="UP000587702">
    <property type="component" value="Unassembled WGS sequence"/>
</dbReference>
<evidence type="ECO:0000313" key="13">
    <source>
        <dbReference type="Proteomes" id="UP000559282"/>
    </source>
</evidence>
<dbReference type="EMBL" id="JACATI010000008">
    <property type="protein sequence ID" value="NWJ20710.1"/>
    <property type="molecule type" value="Genomic_DNA"/>
</dbReference>
<organism evidence="8 10">
    <name type="scientific">Marine Group I thaumarchaeote</name>
    <dbReference type="NCBI Taxonomy" id="2511932"/>
    <lineage>
        <taxon>Archaea</taxon>
        <taxon>Nitrososphaerota</taxon>
        <taxon>Marine Group I</taxon>
    </lineage>
</organism>
<dbReference type="SUPFAM" id="SSF75217">
    <property type="entry name" value="alpha/beta knot"/>
    <property type="match status" value="1"/>
</dbReference>
<dbReference type="EMBL" id="JACATH010000007">
    <property type="protein sequence ID" value="NWJ57534.1"/>
    <property type="molecule type" value="Genomic_DNA"/>
</dbReference>
<dbReference type="PANTHER" id="PTHR12150">
    <property type="entry name" value="CLASS IV SAM-BINDING METHYLTRANSFERASE-RELATED"/>
    <property type="match status" value="1"/>
</dbReference>
<dbReference type="Proteomes" id="UP000575480">
    <property type="component" value="Unassembled WGS sequence"/>
</dbReference>
<dbReference type="InterPro" id="IPR029028">
    <property type="entry name" value="Alpha/beta_knot_MTases"/>
</dbReference>
<dbReference type="EMBL" id="JACATG010000005">
    <property type="protein sequence ID" value="NWK13911.1"/>
    <property type="molecule type" value="Genomic_DNA"/>
</dbReference>
<evidence type="ECO:0000313" key="3">
    <source>
        <dbReference type="EMBL" id="NWJ57534.1"/>
    </source>
</evidence>
<evidence type="ECO:0000313" key="5">
    <source>
        <dbReference type="EMBL" id="NWK01438.1"/>
    </source>
</evidence>
<evidence type="ECO:0000313" key="10">
    <source>
        <dbReference type="Proteomes" id="UP000535457"/>
    </source>
</evidence>
<protein>
    <recommendedName>
        <fullName evidence="17">RNA-binding protein</fullName>
    </recommendedName>
</protein>
<evidence type="ECO:0000313" key="1">
    <source>
        <dbReference type="EMBL" id="NWJ20710.1"/>
    </source>
</evidence>
<sequence length="270" mass="30315">MKLSVAIPESALSDDSLKIDKTRKISVLARACSIFKIDTIYVYQDGNNKQDGSLLIMILKYLETPQFLRRRLFPKMNDLKFAGVLQPLKIPSHITPANSKKINSGDVREGIVISIKGKKFVDVGINQLLQFFGTTSIGKRVTVQFKEGYPKLSVKEINKNEVPDYWGYSVKERANLFSLLNEWKGNIIITSRKGKTATKEQISKYTKSEQPTLIVFGSPEKGVHEILGGRIKNIQNAKILNFFPDQATQTVRLEEALLGTLAIINAQRTS</sequence>
<dbReference type="EMBL" id="JACATC010000007">
    <property type="protein sequence ID" value="NWJ84348.1"/>
    <property type="molecule type" value="Genomic_DNA"/>
</dbReference>
<evidence type="ECO:0000313" key="11">
    <source>
        <dbReference type="Proteomes" id="UP000547822"/>
    </source>
</evidence>
<evidence type="ECO:0000313" key="9">
    <source>
        <dbReference type="Proteomes" id="UP000520052"/>
    </source>
</evidence>
<dbReference type="CDD" id="cd18086">
    <property type="entry name" value="HsC9orf114-like"/>
    <property type="match status" value="1"/>
</dbReference>
<name>A0A7K4P5C3_9ARCH</name>
<dbReference type="InterPro" id="IPR003750">
    <property type="entry name" value="Put_MeTrfase-C9orf114-like"/>
</dbReference>
<dbReference type="EMBL" id="JACATE010000010">
    <property type="protein sequence ID" value="NWJ28948.1"/>
    <property type="molecule type" value="Genomic_DNA"/>
</dbReference>
<proteinExistence type="predicted"/>
<gene>
    <name evidence="5" type="ORF">HX840_06020</name>
    <name evidence="6" type="ORF">HX847_06250</name>
    <name evidence="2" type="ORF">HX848_06165</name>
    <name evidence="7" type="ORF">HX852_06665</name>
    <name evidence="8" type="ORF">HX853_04665</name>
    <name evidence="4" type="ORF">HX854_06460</name>
    <name evidence="3" type="ORF">HX858_07270</name>
    <name evidence="1" type="ORF">HX860_06580</name>
</gene>
<dbReference type="EMBL" id="JACATF010000028">
    <property type="protein sequence ID" value="NWK07990.1"/>
    <property type="molecule type" value="Genomic_DNA"/>
</dbReference>
<comment type="caution">
    <text evidence="8">The sequence shown here is derived from an EMBL/GenBank/DDBJ whole genome shotgun (WGS) entry which is preliminary data.</text>
</comment>
<evidence type="ECO:0000313" key="8">
    <source>
        <dbReference type="EMBL" id="NWK13911.1"/>
    </source>
</evidence>
<evidence type="ECO:0000313" key="6">
    <source>
        <dbReference type="EMBL" id="NWK07990.1"/>
    </source>
</evidence>
<dbReference type="InterPro" id="IPR029026">
    <property type="entry name" value="tRNA_m1G_MTases_N"/>
</dbReference>
<reference evidence="8" key="2">
    <citation type="submission" date="2020-06" db="EMBL/GenBank/DDBJ databases">
        <authorList>
            <person name="Wang Y."/>
        </authorList>
    </citation>
    <scope>NUCLEOTIDE SEQUENCE</scope>
    <source>
        <strain evidence="7">D1a</strain>
        <strain evidence="1">L14</strain>
        <strain evidence="3">L15a</strain>
        <strain evidence="8">L19a</strain>
        <strain evidence="6">T1C4</strain>
        <strain evidence="2">T1L11</strain>
        <strain evidence="5">T1L9</strain>
        <strain evidence="4">T3L1</strain>
    </source>
</reference>
<dbReference type="Proteomes" id="UP000563820">
    <property type="component" value="Unassembled WGS sequence"/>
</dbReference>
<dbReference type="Proteomes" id="UP000559282">
    <property type="component" value="Unassembled WGS sequence"/>
</dbReference>
<evidence type="ECO:0000313" key="12">
    <source>
        <dbReference type="Proteomes" id="UP000549797"/>
    </source>
</evidence>
<dbReference type="Proteomes" id="UP000547822">
    <property type="component" value="Unassembled WGS sequence"/>
</dbReference>
<dbReference type="EMBL" id="JACATD010000007">
    <property type="protein sequence ID" value="NWK01438.1"/>
    <property type="molecule type" value="Genomic_DNA"/>
</dbReference>
<evidence type="ECO:0000313" key="14">
    <source>
        <dbReference type="Proteomes" id="UP000563820"/>
    </source>
</evidence>
<evidence type="ECO:0000313" key="4">
    <source>
        <dbReference type="EMBL" id="NWJ84348.1"/>
    </source>
</evidence>
<evidence type="ECO:0000313" key="16">
    <source>
        <dbReference type="Proteomes" id="UP000587702"/>
    </source>
</evidence>
<dbReference type="Pfam" id="PF02598">
    <property type="entry name" value="Methyltrn_RNA_3"/>
    <property type="match status" value="1"/>
</dbReference>
<dbReference type="Gene3D" id="3.40.1280.10">
    <property type="match status" value="1"/>
</dbReference>
<dbReference type="InterPro" id="IPR012340">
    <property type="entry name" value="NA-bd_OB-fold"/>
</dbReference>
<evidence type="ECO:0000313" key="2">
    <source>
        <dbReference type="EMBL" id="NWJ28948.1"/>
    </source>
</evidence>
<accession>A0A7K4P5C3</accession>
<reference evidence="9 10" key="1">
    <citation type="journal article" date="2019" name="Environ. Microbiol.">
        <title>Genomics insights into ecotype formation of ammonia-oxidizing archaea in the deep ocean.</title>
        <authorList>
            <person name="Wang Y."/>
            <person name="Huang J.M."/>
            <person name="Cui G.J."/>
            <person name="Nunoura T."/>
            <person name="Takaki Y."/>
            <person name="Li W.L."/>
            <person name="Li J."/>
            <person name="Gao Z.M."/>
            <person name="Takai K."/>
            <person name="Zhang A.Q."/>
            <person name="Stepanauskas R."/>
        </authorList>
    </citation>
    <scope>NUCLEOTIDE SEQUENCE [LARGE SCALE GENOMIC DNA]</scope>
    <source>
        <strain evidence="7 12">D1a</strain>
        <strain evidence="1 16">L14</strain>
        <strain evidence="3 15">L15a</strain>
        <strain evidence="8 10">L19a</strain>
        <strain evidence="6 13">T1C4</strain>
        <strain evidence="2 14">T1L11</strain>
        <strain evidence="5 11">T1L9</strain>
        <strain evidence="4 9">T3L1</strain>
    </source>
</reference>
<evidence type="ECO:0000313" key="15">
    <source>
        <dbReference type="Proteomes" id="UP000575480"/>
    </source>
</evidence>
<dbReference type="Proteomes" id="UP000549797">
    <property type="component" value="Unassembled WGS sequence"/>
</dbReference>
<dbReference type="Gene3D" id="2.40.50.140">
    <property type="entry name" value="Nucleic acid-binding proteins"/>
    <property type="match status" value="1"/>
</dbReference>